<protein>
    <submittedName>
        <fullName evidence="1">Uncharacterized protein</fullName>
    </submittedName>
</protein>
<sequence>MAGTLCLYALPGSPQLAEPGNGFALVLQFHDVVVGVLQGKSTLLKRPQSLV</sequence>
<gene>
    <name evidence="1" type="ORF">S12H4_61385</name>
</gene>
<dbReference type="AlphaFoldDB" id="X1W0E4"/>
<name>X1W0E4_9ZZZZ</name>
<dbReference type="EMBL" id="BARW01040731">
    <property type="protein sequence ID" value="GAJ20060.1"/>
    <property type="molecule type" value="Genomic_DNA"/>
</dbReference>
<feature type="non-terminal residue" evidence="1">
    <location>
        <position position="51"/>
    </location>
</feature>
<accession>X1W0E4</accession>
<evidence type="ECO:0000313" key="1">
    <source>
        <dbReference type="EMBL" id="GAJ20060.1"/>
    </source>
</evidence>
<organism evidence="1">
    <name type="scientific">marine sediment metagenome</name>
    <dbReference type="NCBI Taxonomy" id="412755"/>
    <lineage>
        <taxon>unclassified sequences</taxon>
        <taxon>metagenomes</taxon>
        <taxon>ecological metagenomes</taxon>
    </lineage>
</organism>
<comment type="caution">
    <text evidence="1">The sequence shown here is derived from an EMBL/GenBank/DDBJ whole genome shotgun (WGS) entry which is preliminary data.</text>
</comment>
<reference evidence="1" key="1">
    <citation type="journal article" date="2014" name="Front. Microbiol.">
        <title>High frequency of phylogenetically diverse reductive dehalogenase-homologous genes in deep subseafloor sedimentary metagenomes.</title>
        <authorList>
            <person name="Kawai M."/>
            <person name="Futagami T."/>
            <person name="Toyoda A."/>
            <person name="Takaki Y."/>
            <person name="Nishi S."/>
            <person name="Hori S."/>
            <person name="Arai W."/>
            <person name="Tsubouchi T."/>
            <person name="Morono Y."/>
            <person name="Uchiyama I."/>
            <person name="Ito T."/>
            <person name="Fujiyama A."/>
            <person name="Inagaki F."/>
            <person name="Takami H."/>
        </authorList>
    </citation>
    <scope>NUCLEOTIDE SEQUENCE</scope>
    <source>
        <strain evidence="1">Expedition CK06-06</strain>
    </source>
</reference>
<proteinExistence type="predicted"/>